<proteinExistence type="inferred from homology"/>
<dbReference type="PANTHER" id="PTHR21600">
    <property type="entry name" value="MITOCHONDRIAL RNA PSEUDOURIDINE SYNTHASE"/>
    <property type="match status" value="1"/>
</dbReference>
<protein>
    <recommendedName>
        <fullName evidence="5">Pseudouridine synthase</fullName>
        <ecNumber evidence="5">5.4.99.-</ecNumber>
    </recommendedName>
</protein>
<reference evidence="7 8" key="1">
    <citation type="submission" date="2023-07" db="EMBL/GenBank/DDBJ databases">
        <title>Sorghum-associated microbial communities from plants grown in Nebraska, USA.</title>
        <authorList>
            <person name="Schachtman D."/>
        </authorList>
    </citation>
    <scope>NUCLEOTIDE SEQUENCE [LARGE SCALE GENOMIC DNA]</scope>
    <source>
        <strain evidence="7 8">DS2154</strain>
    </source>
</reference>
<comment type="catalytic activity">
    <reaction evidence="5">
        <text>a uridine in RNA = a pseudouridine in RNA</text>
        <dbReference type="Rhea" id="RHEA:48348"/>
        <dbReference type="Rhea" id="RHEA-COMP:12068"/>
        <dbReference type="Rhea" id="RHEA-COMP:12069"/>
        <dbReference type="ChEBI" id="CHEBI:65314"/>
        <dbReference type="ChEBI" id="CHEBI:65315"/>
    </reaction>
</comment>
<dbReference type="SUPFAM" id="SSF55120">
    <property type="entry name" value="Pseudouridine synthase"/>
    <property type="match status" value="1"/>
</dbReference>
<comment type="similarity">
    <text evidence="1 5">Belongs to the pseudouridine synthase RluA family.</text>
</comment>
<dbReference type="EC" id="5.4.99.-" evidence="5"/>
<evidence type="ECO:0000256" key="2">
    <source>
        <dbReference type="ARBA" id="ARBA00023235"/>
    </source>
</evidence>
<dbReference type="GO" id="GO:0160140">
    <property type="term" value="F:23S rRNA pseudouridine(1911/1915/1917) synthase activity"/>
    <property type="evidence" value="ECO:0007669"/>
    <property type="project" value="UniProtKB-EC"/>
</dbReference>
<dbReference type="PROSITE" id="PS01129">
    <property type="entry name" value="PSI_RLU"/>
    <property type="match status" value="1"/>
</dbReference>
<evidence type="ECO:0000256" key="1">
    <source>
        <dbReference type="ARBA" id="ARBA00010876"/>
    </source>
</evidence>
<dbReference type="InterPro" id="IPR020103">
    <property type="entry name" value="PsdUridine_synth_cat_dom_sf"/>
</dbReference>
<dbReference type="Proteomes" id="UP001262754">
    <property type="component" value="Unassembled WGS sequence"/>
</dbReference>
<evidence type="ECO:0000256" key="4">
    <source>
        <dbReference type="PROSITE-ProRule" id="PRU00182"/>
    </source>
</evidence>
<organism evidence="7 8">
    <name type="scientific">Caulobacter rhizosphaerae</name>
    <dbReference type="NCBI Taxonomy" id="2010972"/>
    <lineage>
        <taxon>Bacteria</taxon>
        <taxon>Pseudomonadati</taxon>
        <taxon>Pseudomonadota</taxon>
        <taxon>Alphaproteobacteria</taxon>
        <taxon>Caulobacterales</taxon>
        <taxon>Caulobacteraceae</taxon>
        <taxon>Caulobacter</taxon>
    </lineage>
</organism>
<dbReference type="InterPro" id="IPR050188">
    <property type="entry name" value="RluA_PseudoU_synthase"/>
</dbReference>
<keyword evidence="2 5" id="KW-0413">Isomerase</keyword>
<evidence type="ECO:0000313" key="8">
    <source>
        <dbReference type="Proteomes" id="UP001262754"/>
    </source>
</evidence>
<comment type="function">
    <text evidence="5">Responsible for synthesis of pseudouridine from uracil.</text>
</comment>
<gene>
    <name evidence="7" type="ORF">J2800_003905</name>
</gene>
<dbReference type="PANTHER" id="PTHR21600:SF44">
    <property type="entry name" value="RIBOSOMAL LARGE SUBUNIT PSEUDOURIDINE SYNTHASE D"/>
    <property type="match status" value="1"/>
</dbReference>
<evidence type="ECO:0000313" key="7">
    <source>
        <dbReference type="EMBL" id="MDR6533144.1"/>
    </source>
</evidence>
<sequence length="350" mass="36219">MIPPPDPIPPLVDDEADDLDVPEAGAGGEVVRIALGPDLAGQRLDKALATAAPELSRARLQALIAAGQVSLVVEGAAPRPMADGKAKAPAGVYTVLVPPPVAAEPEPEDIPLRVLYEDAHLIVVDKPPGMAAHPAPGCETGTLVNALLFHCGASLSGIGGVARPGIVHRLDKETSGVMVAAKTDAAHQGLSALFARHDIDRMYLALVRGAPQPPAATITTQLGRSPGDRKKMAVLKSGGREAITHYRVEKTFGGDRPLAARVACRLETGRTHQIRVHLASKGSPCLGDPVYGAGAPAAPVKAALVEIGFARQALHAAVLGFVHPITGETLRFETPLPPDMAALEATLEAL</sequence>
<dbReference type="Gene3D" id="3.30.2350.10">
    <property type="entry name" value="Pseudouridine synthase"/>
    <property type="match status" value="1"/>
</dbReference>
<evidence type="ECO:0000256" key="3">
    <source>
        <dbReference type="ARBA" id="ARBA00036882"/>
    </source>
</evidence>
<dbReference type="NCBIfam" id="TIGR00005">
    <property type="entry name" value="rluA_subfam"/>
    <property type="match status" value="1"/>
</dbReference>
<dbReference type="CDD" id="cd02869">
    <property type="entry name" value="PseudoU_synth_RluA_like"/>
    <property type="match status" value="1"/>
</dbReference>
<dbReference type="InterPro" id="IPR006225">
    <property type="entry name" value="PsdUridine_synth_RluC/D"/>
</dbReference>
<evidence type="ECO:0000256" key="5">
    <source>
        <dbReference type="RuleBase" id="RU362028"/>
    </source>
</evidence>
<name>A0ABU1N3X8_9CAUL</name>
<keyword evidence="8" id="KW-1185">Reference proteome</keyword>
<dbReference type="RefSeq" id="WP_374725184.1">
    <property type="nucleotide sequence ID" value="NZ_JAVDRL010000011.1"/>
</dbReference>
<dbReference type="InterPro" id="IPR006145">
    <property type="entry name" value="PsdUridine_synth_RsuA/RluA"/>
</dbReference>
<feature type="domain" description="Pseudouridine synthase RsuA/RluA-like" evidence="6">
    <location>
        <begin position="120"/>
        <end position="280"/>
    </location>
</feature>
<dbReference type="EMBL" id="JAVDRL010000011">
    <property type="protein sequence ID" value="MDR6533144.1"/>
    <property type="molecule type" value="Genomic_DNA"/>
</dbReference>
<dbReference type="PROSITE" id="PS50889">
    <property type="entry name" value="S4"/>
    <property type="match status" value="1"/>
</dbReference>
<accession>A0ABU1N3X8</accession>
<comment type="caution">
    <text evidence="7">The sequence shown here is derived from an EMBL/GenBank/DDBJ whole genome shotgun (WGS) entry which is preliminary data.</text>
</comment>
<dbReference type="Pfam" id="PF00849">
    <property type="entry name" value="PseudoU_synth_2"/>
    <property type="match status" value="1"/>
</dbReference>
<comment type="catalytic activity">
    <reaction evidence="3">
        <text>uridine(1911/1915/1917) in 23S rRNA = pseudouridine(1911/1915/1917) in 23S rRNA</text>
        <dbReference type="Rhea" id="RHEA:42524"/>
        <dbReference type="Rhea" id="RHEA-COMP:10097"/>
        <dbReference type="Rhea" id="RHEA-COMP:10098"/>
        <dbReference type="ChEBI" id="CHEBI:65314"/>
        <dbReference type="ChEBI" id="CHEBI:65315"/>
        <dbReference type="EC" id="5.4.99.23"/>
    </reaction>
</comment>
<keyword evidence="4" id="KW-0694">RNA-binding</keyword>
<dbReference type="InterPro" id="IPR036986">
    <property type="entry name" value="S4_RNA-bd_sf"/>
</dbReference>
<dbReference type="InterPro" id="IPR006224">
    <property type="entry name" value="PsdUridine_synth_RluA-like_CS"/>
</dbReference>
<dbReference type="CDD" id="cd00165">
    <property type="entry name" value="S4"/>
    <property type="match status" value="1"/>
</dbReference>
<evidence type="ECO:0000259" key="6">
    <source>
        <dbReference type="Pfam" id="PF00849"/>
    </source>
</evidence>
<dbReference type="Gene3D" id="3.10.290.10">
    <property type="entry name" value="RNA-binding S4 domain"/>
    <property type="match status" value="1"/>
</dbReference>